<keyword evidence="8" id="KW-1185">Reference proteome</keyword>
<dbReference type="SFLD" id="SFLDG01017">
    <property type="entry name" value="Polyprenyl_Transferase_Like"/>
    <property type="match status" value="1"/>
</dbReference>
<dbReference type="PANTHER" id="PTHR12001:SF85">
    <property type="entry name" value="SHORT CHAIN ISOPRENYL DIPHOSPHATE SYNTHASE"/>
    <property type="match status" value="1"/>
</dbReference>
<dbReference type="OrthoDB" id="4497239at2"/>
<dbReference type="Gene3D" id="1.10.600.10">
    <property type="entry name" value="Farnesyl Diphosphate Synthase"/>
    <property type="match status" value="1"/>
</dbReference>
<dbReference type="InterPro" id="IPR000092">
    <property type="entry name" value="Polyprenyl_synt"/>
</dbReference>
<dbReference type="PROSITE" id="PS00723">
    <property type="entry name" value="POLYPRENYL_SYNTHASE_1"/>
    <property type="match status" value="1"/>
</dbReference>
<evidence type="ECO:0000256" key="3">
    <source>
        <dbReference type="ARBA" id="ARBA00022679"/>
    </source>
</evidence>
<comment type="similarity">
    <text evidence="2 6">Belongs to the FPP/GGPP synthase family.</text>
</comment>
<dbReference type="SUPFAM" id="SSF48576">
    <property type="entry name" value="Terpenoid synthases"/>
    <property type="match status" value="1"/>
</dbReference>
<name>A0A5B8JN73_9ACTN</name>
<evidence type="ECO:0000256" key="4">
    <source>
        <dbReference type="ARBA" id="ARBA00022723"/>
    </source>
</evidence>
<dbReference type="EMBL" id="CP042266">
    <property type="protein sequence ID" value="QDY81381.1"/>
    <property type="molecule type" value="Genomic_DNA"/>
</dbReference>
<evidence type="ECO:0000256" key="2">
    <source>
        <dbReference type="ARBA" id="ARBA00006706"/>
    </source>
</evidence>
<dbReference type="CDD" id="cd00685">
    <property type="entry name" value="Trans_IPPS_HT"/>
    <property type="match status" value="1"/>
</dbReference>
<sequence length="371" mass="40067">MPSGWAVRYDRVDAGRRSVAEAGETDLSAVTHQISAALAAFVDDRVQSAVARSFPVDVPLALGEFLNAGGKRLRPLLRVLGWRAAGGTGPMTSAIRFGAALEMFHVFCLIHDDVMDDPDTRRGRPTVHRALAKRHRNGRTAQAAERVGVSAAILAGDLALVWSDELLNASEAQLEPEVRTRVLRLVGLMRTEVLFGQYMDLEATGRPSADADRAPAIVRYKTATYTCERPLQIGAALAGAFLDRLSAFALPLGEAFQLRDDLLGVFGQQAETGKSVLDDLREGKHTLLIALALNAADPHQERLIRGLYGNPRLDERAAGTLREVLRATGADRAVEDVISSRHAQSLAALDAMPLDADVRAELAEQAAWRSG</sequence>
<evidence type="ECO:0000313" key="8">
    <source>
        <dbReference type="Proteomes" id="UP000320580"/>
    </source>
</evidence>
<dbReference type="InterPro" id="IPR008949">
    <property type="entry name" value="Isoprenoid_synthase_dom_sf"/>
</dbReference>
<keyword evidence="4" id="KW-0479">Metal-binding</keyword>
<dbReference type="Proteomes" id="UP000320580">
    <property type="component" value="Chromosome"/>
</dbReference>
<proteinExistence type="inferred from homology"/>
<dbReference type="KEGG" id="sqz:FQU76_29490"/>
<dbReference type="GO" id="GO:0046872">
    <property type="term" value="F:metal ion binding"/>
    <property type="evidence" value="ECO:0007669"/>
    <property type="project" value="UniProtKB-KW"/>
</dbReference>
<comment type="cofactor">
    <cofactor evidence="1">
        <name>Mg(2+)</name>
        <dbReference type="ChEBI" id="CHEBI:18420"/>
    </cofactor>
</comment>
<keyword evidence="5" id="KW-0460">Magnesium</keyword>
<dbReference type="Pfam" id="PF00348">
    <property type="entry name" value="polyprenyl_synt"/>
    <property type="match status" value="1"/>
</dbReference>
<accession>A0A5B8JN73</accession>
<keyword evidence="3 6" id="KW-0808">Transferase</keyword>
<reference evidence="7 8" key="1">
    <citation type="submission" date="2019-07" db="EMBL/GenBank/DDBJ databases">
        <authorList>
            <person name="Zhu P."/>
        </authorList>
    </citation>
    <scope>NUCLEOTIDE SEQUENCE [LARGE SCALE GENOMIC DNA]</scope>
    <source>
        <strain evidence="7 8">SSL-25</strain>
    </source>
</reference>
<protein>
    <submittedName>
        <fullName evidence="7">Polyprenyl synthetase family protein</fullName>
    </submittedName>
</protein>
<gene>
    <name evidence="7" type="ORF">FQU76_29490</name>
</gene>
<evidence type="ECO:0000256" key="5">
    <source>
        <dbReference type="ARBA" id="ARBA00022842"/>
    </source>
</evidence>
<dbReference type="PROSITE" id="PS00444">
    <property type="entry name" value="POLYPRENYL_SYNTHASE_2"/>
    <property type="match status" value="1"/>
</dbReference>
<evidence type="ECO:0000313" key="7">
    <source>
        <dbReference type="EMBL" id="QDY81381.1"/>
    </source>
</evidence>
<dbReference type="InterPro" id="IPR033749">
    <property type="entry name" value="Polyprenyl_synt_CS"/>
</dbReference>
<dbReference type="AlphaFoldDB" id="A0A5B8JN73"/>
<dbReference type="GO" id="GO:0008299">
    <property type="term" value="P:isoprenoid biosynthetic process"/>
    <property type="evidence" value="ECO:0007669"/>
    <property type="project" value="InterPro"/>
</dbReference>
<dbReference type="GO" id="GO:0004659">
    <property type="term" value="F:prenyltransferase activity"/>
    <property type="evidence" value="ECO:0007669"/>
    <property type="project" value="InterPro"/>
</dbReference>
<dbReference type="PANTHER" id="PTHR12001">
    <property type="entry name" value="GERANYLGERANYL PYROPHOSPHATE SYNTHASE"/>
    <property type="match status" value="1"/>
</dbReference>
<evidence type="ECO:0000256" key="6">
    <source>
        <dbReference type="RuleBase" id="RU004466"/>
    </source>
</evidence>
<dbReference type="SFLD" id="SFLDS00005">
    <property type="entry name" value="Isoprenoid_Synthase_Type_I"/>
    <property type="match status" value="1"/>
</dbReference>
<organism evidence="7 8">
    <name type="scientific">Streptomyces qinzhouensis</name>
    <dbReference type="NCBI Taxonomy" id="2599401"/>
    <lineage>
        <taxon>Bacteria</taxon>
        <taxon>Bacillati</taxon>
        <taxon>Actinomycetota</taxon>
        <taxon>Actinomycetes</taxon>
        <taxon>Kitasatosporales</taxon>
        <taxon>Streptomycetaceae</taxon>
        <taxon>Streptomyces</taxon>
    </lineage>
</organism>
<evidence type="ECO:0000256" key="1">
    <source>
        <dbReference type="ARBA" id="ARBA00001946"/>
    </source>
</evidence>